<evidence type="ECO:0000313" key="2">
    <source>
        <dbReference type="EMBL" id="CAB1443629.1"/>
    </source>
</evidence>
<feature type="compositionally biased region" description="Low complexity" evidence="1">
    <location>
        <begin position="40"/>
        <end position="49"/>
    </location>
</feature>
<feature type="compositionally biased region" description="Basic residues" evidence="1">
    <location>
        <begin position="14"/>
        <end position="28"/>
    </location>
</feature>
<feature type="region of interest" description="Disordered" evidence="1">
    <location>
        <begin position="1"/>
        <end position="126"/>
    </location>
</feature>
<keyword evidence="3" id="KW-1185">Reference proteome</keyword>
<dbReference type="AlphaFoldDB" id="A0A9N7V1D2"/>
<sequence length="126" mass="13206">MKMRAGGMSESSKWKKQKRSPKQPRHMVRSPSGQMDPAQSSTLSNNNLSGGAPFIEQGLSSLPATDSAGSSISSPTTTDSGLDTCSKATSREDLSDLEQCSLSANNLGPEPSSPDAHASATTLMYQ</sequence>
<proteinExistence type="predicted"/>
<gene>
    <name evidence="2" type="ORF">PLEPLA_LOCUS31345</name>
</gene>
<evidence type="ECO:0000313" key="3">
    <source>
        <dbReference type="Proteomes" id="UP001153269"/>
    </source>
</evidence>
<evidence type="ECO:0000256" key="1">
    <source>
        <dbReference type="SAM" id="MobiDB-lite"/>
    </source>
</evidence>
<organism evidence="2 3">
    <name type="scientific">Pleuronectes platessa</name>
    <name type="common">European plaice</name>
    <dbReference type="NCBI Taxonomy" id="8262"/>
    <lineage>
        <taxon>Eukaryota</taxon>
        <taxon>Metazoa</taxon>
        <taxon>Chordata</taxon>
        <taxon>Craniata</taxon>
        <taxon>Vertebrata</taxon>
        <taxon>Euteleostomi</taxon>
        <taxon>Actinopterygii</taxon>
        <taxon>Neopterygii</taxon>
        <taxon>Teleostei</taxon>
        <taxon>Neoteleostei</taxon>
        <taxon>Acanthomorphata</taxon>
        <taxon>Carangaria</taxon>
        <taxon>Pleuronectiformes</taxon>
        <taxon>Pleuronectoidei</taxon>
        <taxon>Pleuronectidae</taxon>
        <taxon>Pleuronectes</taxon>
    </lineage>
</organism>
<dbReference type="EMBL" id="CADEAL010003140">
    <property type="protein sequence ID" value="CAB1443629.1"/>
    <property type="molecule type" value="Genomic_DNA"/>
</dbReference>
<reference evidence="2" key="1">
    <citation type="submission" date="2020-03" db="EMBL/GenBank/DDBJ databases">
        <authorList>
            <person name="Weist P."/>
        </authorList>
    </citation>
    <scope>NUCLEOTIDE SEQUENCE</scope>
</reference>
<name>A0A9N7V1D2_PLEPL</name>
<feature type="compositionally biased region" description="Polar residues" evidence="1">
    <location>
        <begin position="58"/>
        <end position="88"/>
    </location>
</feature>
<dbReference type="Proteomes" id="UP001153269">
    <property type="component" value="Unassembled WGS sequence"/>
</dbReference>
<comment type="caution">
    <text evidence="2">The sequence shown here is derived from an EMBL/GenBank/DDBJ whole genome shotgun (WGS) entry which is preliminary data.</text>
</comment>
<protein>
    <submittedName>
        <fullName evidence="2">Uncharacterized protein</fullName>
    </submittedName>
</protein>
<accession>A0A9N7V1D2</accession>